<dbReference type="EMBL" id="JNCA01000022">
    <property type="protein sequence ID" value="KDN54427.1"/>
    <property type="molecule type" value="Genomic_DNA"/>
</dbReference>
<gene>
    <name evidence="2" type="ORF">FEM21_23890</name>
</gene>
<accession>A0A066WKA7</accession>
<dbReference type="RefSeq" id="WP_035660608.1">
    <property type="nucleotide sequence ID" value="NZ_JNCA01000022.1"/>
</dbReference>
<proteinExistence type="predicted"/>
<name>A0A066WKA7_9FLAO</name>
<evidence type="ECO:0008006" key="4">
    <source>
        <dbReference type="Google" id="ProtNLM"/>
    </source>
</evidence>
<dbReference type="PATRIC" id="fig|1492738.3.peg.2376"/>
<protein>
    <recommendedName>
        <fullName evidence="4">Lipoprotein</fullName>
    </recommendedName>
</protein>
<dbReference type="PROSITE" id="PS51257">
    <property type="entry name" value="PROKAR_LIPOPROTEIN"/>
    <property type="match status" value="1"/>
</dbReference>
<keyword evidence="1" id="KW-0732">Signal</keyword>
<organism evidence="2 3">
    <name type="scientific">Flavobacterium seoulense</name>
    <dbReference type="NCBI Taxonomy" id="1492738"/>
    <lineage>
        <taxon>Bacteria</taxon>
        <taxon>Pseudomonadati</taxon>
        <taxon>Bacteroidota</taxon>
        <taxon>Flavobacteriia</taxon>
        <taxon>Flavobacteriales</taxon>
        <taxon>Flavobacteriaceae</taxon>
        <taxon>Flavobacterium</taxon>
    </lineage>
</organism>
<evidence type="ECO:0000313" key="3">
    <source>
        <dbReference type="Proteomes" id="UP000027064"/>
    </source>
</evidence>
<keyword evidence="3" id="KW-1185">Reference proteome</keyword>
<dbReference type="AlphaFoldDB" id="A0A066WKA7"/>
<reference evidence="2 3" key="1">
    <citation type="submission" date="2014-05" db="EMBL/GenBank/DDBJ databases">
        <title>Genome Sequence of Flavobacterium sp. EM1321.</title>
        <authorList>
            <person name="Shin S.-K."/>
            <person name="Yi H."/>
        </authorList>
    </citation>
    <scope>NUCLEOTIDE SEQUENCE [LARGE SCALE GENOMIC DNA]</scope>
    <source>
        <strain evidence="2 3">EM1321</strain>
    </source>
</reference>
<feature type="chain" id="PRO_5001629088" description="Lipoprotein" evidence="1">
    <location>
        <begin position="23"/>
        <end position="65"/>
    </location>
</feature>
<evidence type="ECO:0000313" key="2">
    <source>
        <dbReference type="EMBL" id="KDN54427.1"/>
    </source>
</evidence>
<feature type="signal peptide" evidence="1">
    <location>
        <begin position="1"/>
        <end position="22"/>
    </location>
</feature>
<sequence>MKKVFLSLAVVAVLTVVSCKKAEAPAEEVAVDTTAVVVDTTAVVVDSTSTTTDTVAAPATEEAAK</sequence>
<dbReference type="Proteomes" id="UP000027064">
    <property type="component" value="Unassembled WGS sequence"/>
</dbReference>
<comment type="caution">
    <text evidence="2">The sequence shown here is derived from an EMBL/GenBank/DDBJ whole genome shotgun (WGS) entry which is preliminary data.</text>
</comment>
<evidence type="ECO:0000256" key="1">
    <source>
        <dbReference type="SAM" id="SignalP"/>
    </source>
</evidence>